<reference evidence="3 4" key="1">
    <citation type="submission" date="2020-06" db="EMBL/GenBank/DDBJ databases">
        <title>Genomic analysis of Salicibibacter sp. NKC5-3.</title>
        <authorList>
            <person name="Oh Y.J."/>
        </authorList>
    </citation>
    <scope>NUCLEOTIDE SEQUENCE [LARGE SCALE GENOMIC DNA]</scope>
    <source>
        <strain evidence="3 4">NKC5-3</strain>
    </source>
</reference>
<keyword evidence="2" id="KW-0812">Transmembrane</keyword>
<evidence type="ECO:0000256" key="1">
    <source>
        <dbReference type="SAM" id="MobiDB-lite"/>
    </source>
</evidence>
<proteinExistence type="predicted"/>
<evidence type="ECO:0000256" key="2">
    <source>
        <dbReference type="SAM" id="Phobius"/>
    </source>
</evidence>
<keyword evidence="4" id="KW-1185">Reference proteome</keyword>
<accession>A0A7T7CA85</accession>
<dbReference type="Pfam" id="PF19741">
    <property type="entry name" value="DUF6230"/>
    <property type="match status" value="1"/>
</dbReference>
<keyword evidence="2" id="KW-1133">Transmembrane helix</keyword>
<dbReference type="RefSeq" id="WP_200126795.1">
    <property type="nucleotide sequence ID" value="NZ_CP054705.1"/>
</dbReference>
<dbReference type="InterPro" id="IPR046198">
    <property type="entry name" value="DUF6230"/>
</dbReference>
<protein>
    <submittedName>
        <fullName evidence="3">LPXTG cell wall anchor domain-containing protein</fullName>
    </submittedName>
</protein>
<dbReference type="KEGG" id="scia:HUG15_02605"/>
<feature type="compositionally biased region" description="Low complexity" evidence="1">
    <location>
        <begin position="240"/>
        <end position="256"/>
    </location>
</feature>
<feature type="compositionally biased region" description="Low complexity" evidence="1">
    <location>
        <begin position="207"/>
        <end position="218"/>
    </location>
</feature>
<feature type="region of interest" description="Disordered" evidence="1">
    <location>
        <begin position="196"/>
        <end position="256"/>
    </location>
</feature>
<evidence type="ECO:0000313" key="3">
    <source>
        <dbReference type="EMBL" id="QQK74600.1"/>
    </source>
</evidence>
<sequence>MEETERMAFGRTVKKRVFAALVAGFLLLGGMVATLGMTGTAFALPLGGIGDFNVSFDELEGEGFSLNPNIGETGDADAAPLVRNQIDRATIDGLHIYKDLPMPGGDWIRINIAASEPTTIEGLVQDARFVDADLNFTEMGMGQTNTSDMSPEDAFRENWSSDADTVTITDGEIITSYLFQNMVSLQGAQIYIDFIDEPDSGAGSPPSIDDSGTASTTTGDGGGSSIDTSDSDSDRDGESETAAGPGSSGDSDASGGALPSTAGNTVVMILIGLFAVAIGSVFVFRKRIFAA</sequence>
<gene>
    <name evidence="3" type="ORF">HUG15_02605</name>
</gene>
<organism evidence="3 4">
    <name type="scientific">Salicibibacter cibarius</name>
    <dbReference type="NCBI Taxonomy" id="2743000"/>
    <lineage>
        <taxon>Bacteria</taxon>
        <taxon>Bacillati</taxon>
        <taxon>Bacillota</taxon>
        <taxon>Bacilli</taxon>
        <taxon>Bacillales</taxon>
        <taxon>Bacillaceae</taxon>
        <taxon>Salicibibacter</taxon>
    </lineage>
</organism>
<feature type="transmembrane region" description="Helical" evidence="2">
    <location>
        <begin position="266"/>
        <end position="284"/>
    </location>
</feature>
<dbReference type="EMBL" id="CP054705">
    <property type="protein sequence ID" value="QQK74600.1"/>
    <property type="molecule type" value="Genomic_DNA"/>
</dbReference>
<dbReference type="AlphaFoldDB" id="A0A7T7CA85"/>
<dbReference type="NCBIfam" id="TIGR01167">
    <property type="entry name" value="LPXTG_anchor"/>
    <property type="match status" value="1"/>
</dbReference>
<dbReference type="Proteomes" id="UP000595823">
    <property type="component" value="Chromosome"/>
</dbReference>
<evidence type="ECO:0000313" key="4">
    <source>
        <dbReference type="Proteomes" id="UP000595823"/>
    </source>
</evidence>
<keyword evidence="2" id="KW-0472">Membrane</keyword>
<name>A0A7T7CA85_9BACI</name>